<gene>
    <name evidence="1" type="ORF">SKAU_G00113260</name>
</gene>
<protein>
    <submittedName>
        <fullName evidence="1">Uncharacterized protein</fullName>
    </submittedName>
</protein>
<sequence length="179" mass="20137">MRLEQKQEKKKGSLGLWRTWRLRGAGGGCLLHARAGHGDLEELVAAVCSTPGQDMETKRSWWRLSAPCSVRTWRLRGAGGGCLLHARAGHGDLEELMQTPRLRRAVNSCAAEAGHGNGRQWNRSKDQTPQLSQKAFNLRHGVRTRWLDVKNATPPFPESRVARGVMLSHLKWKIRNPHQ</sequence>
<dbReference type="EMBL" id="JAINUF010000003">
    <property type="protein sequence ID" value="KAJ8371298.1"/>
    <property type="molecule type" value="Genomic_DNA"/>
</dbReference>
<evidence type="ECO:0000313" key="1">
    <source>
        <dbReference type="EMBL" id="KAJ8371298.1"/>
    </source>
</evidence>
<reference evidence="1" key="1">
    <citation type="journal article" date="2023" name="Science">
        <title>Genome structures resolve the early diversification of teleost fishes.</title>
        <authorList>
            <person name="Parey E."/>
            <person name="Louis A."/>
            <person name="Montfort J."/>
            <person name="Bouchez O."/>
            <person name="Roques C."/>
            <person name="Iampietro C."/>
            <person name="Lluch J."/>
            <person name="Castinel A."/>
            <person name="Donnadieu C."/>
            <person name="Desvignes T."/>
            <person name="Floi Bucao C."/>
            <person name="Jouanno E."/>
            <person name="Wen M."/>
            <person name="Mejri S."/>
            <person name="Dirks R."/>
            <person name="Jansen H."/>
            <person name="Henkel C."/>
            <person name="Chen W.J."/>
            <person name="Zahm M."/>
            <person name="Cabau C."/>
            <person name="Klopp C."/>
            <person name="Thompson A.W."/>
            <person name="Robinson-Rechavi M."/>
            <person name="Braasch I."/>
            <person name="Lecointre G."/>
            <person name="Bobe J."/>
            <person name="Postlethwait J.H."/>
            <person name="Berthelot C."/>
            <person name="Roest Crollius H."/>
            <person name="Guiguen Y."/>
        </authorList>
    </citation>
    <scope>NUCLEOTIDE SEQUENCE</scope>
    <source>
        <strain evidence="1">WJC10195</strain>
    </source>
</reference>
<organism evidence="1 2">
    <name type="scientific">Synaphobranchus kaupii</name>
    <name type="common">Kaup's arrowtooth eel</name>
    <dbReference type="NCBI Taxonomy" id="118154"/>
    <lineage>
        <taxon>Eukaryota</taxon>
        <taxon>Metazoa</taxon>
        <taxon>Chordata</taxon>
        <taxon>Craniata</taxon>
        <taxon>Vertebrata</taxon>
        <taxon>Euteleostomi</taxon>
        <taxon>Actinopterygii</taxon>
        <taxon>Neopterygii</taxon>
        <taxon>Teleostei</taxon>
        <taxon>Anguilliformes</taxon>
        <taxon>Synaphobranchidae</taxon>
        <taxon>Synaphobranchus</taxon>
    </lineage>
</organism>
<comment type="caution">
    <text evidence="1">The sequence shown here is derived from an EMBL/GenBank/DDBJ whole genome shotgun (WGS) entry which is preliminary data.</text>
</comment>
<accession>A0A9Q1J8M9</accession>
<dbReference type="Proteomes" id="UP001152622">
    <property type="component" value="Chromosome 3"/>
</dbReference>
<keyword evidence="2" id="KW-1185">Reference proteome</keyword>
<evidence type="ECO:0000313" key="2">
    <source>
        <dbReference type="Proteomes" id="UP001152622"/>
    </source>
</evidence>
<name>A0A9Q1J8M9_SYNKA</name>
<proteinExistence type="predicted"/>
<dbReference type="AlphaFoldDB" id="A0A9Q1J8M9"/>